<dbReference type="AlphaFoldDB" id="A0A0A9G6R0"/>
<organism evidence="1">
    <name type="scientific">Arundo donax</name>
    <name type="common">Giant reed</name>
    <name type="synonym">Donax arundinaceus</name>
    <dbReference type="NCBI Taxonomy" id="35708"/>
    <lineage>
        <taxon>Eukaryota</taxon>
        <taxon>Viridiplantae</taxon>
        <taxon>Streptophyta</taxon>
        <taxon>Embryophyta</taxon>
        <taxon>Tracheophyta</taxon>
        <taxon>Spermatophyta</taxon>
        <taxon>Magnoliopsida</taxon>
        <taxon>Liliopsida</taxon>
        <taxon>Poales</taxon>
        <taxon>Poaceae</taxon>
        <taxon>PACMAD clade</taxon>
        <taxon>Arundinoideae</taxon>
        <taxon>Arundineae</taxon>
        <taxon>Arundo</taxon>
    </lineage>
</organism>
<proteinExistence type="predicted"/>
<reference evidence="1" key="2">
    <citation type="journal article" date="2015" name="Data Brief">
        <title>Shoot transcriptome of the giant reed, Arundo donax.</title>
        <authorList>
            <person name="Barrero R.A."/>
            <person name="Guerrero F.D."/>
            <person name="Moolhuijzen P."/>
            <person name="Goolsby J.A."/>
            <person name="Tidwell J."/>
            <person name="Bellgard S.E."/>
            <person name="Bellgard M.I."/>
        </authorList>
    </citation>
    <scope>NUCLEOTIDE SEQUENCE</scope>
    <source>
        <tissue evidence="1">Shoot tissue taken approximately 20 cm above the soil surface</tissue>
    </source>
</reference>
<evidence type="ECO:0000313" key="1">
    <source>
        <dbReference type="EMBL" id="JAE18236.1"/>
    </source>
</evidence>
<protein>
    <submittedName>
        <fullName evidence="1">Uncharacterized protein</fullName>
    </submittedName>
</protein>
<accession>A0A0A9G6R0</accession>
<dbReference type="EMBL" id="GBRH01179660">
    <property type="protein sequence ID" value="JAE18236.1"/>
    <property type="molecule type" value="Transcribed_RNA"/>
</dbReference>
<reference evidence="1" key="1">
    <citation type="submission" date="2014-09" db="EMBL/GenBank/DDBJ databases">
        <authorList>
            <person name="Magalhaes I.L.F."/>
            <person name="Oliveira U."/>
            <person name="Santos F.R."/>
            <person name="Vidigal T.H.D.A."/>
            <person name="Brescovit A.D."/>
            <person name="Santos A.J."/>
        </authorList>
    </citation>
    <scope>NUCLEOTIDE SEQUENCE</scope>
    <source>
        <tissue evidence="1">Shoot tissue taken approximately 20 cm above the soil surface</tissue>
    </source>
</reference>
<name>A0A0A9G6R0_ARUDO</name>
<sequence length="19" mass="2169">MTYYIIYALQLTGPLCCDS</sequence>